<feature type="transmembrane region" description="Helical" evidence="8">
    <location>
        <begin position="91"/>
        <end position="118"/>
    </location>
</feature>
<keyword evidence="2 8" id="KW-0812">Transmembrane</keyword>
<organism evidence="10 11">
    <name type="scientific">Pocillopora damicornis</name>
    <name type="common">Cauliflower coral</name>
    <name type="synonym">Millepora damicornis</name>
    <dbReference type="NCBI Taxonomy" id="46731"/>
    <lineage>
        <taxon>Eukaryota</taxon>
        <taxon>Metazoa</taxon>
        <taxon>Cnidaria</taxon>
        <taxon>Anthozoa</taxon>
        <taxon>Hexacorallia</taxon>
        <taxon>Scleractinia</taxon>
        <taxon>Astrocoeniina</taxon>
        <taxon>Pocilloporidae</taxon>
        <taxon>Pocillopora</taxon>
    </lineage>
</organism>
<comment type="caution">
    <text evidence="10">The sequence shown here is derived from an EMBL/GenBank/DDBJ whole genome shotgun (WGS) entry which is preliminary data.</text>
</comment>
<dbReference type="AlphaFoldDB" id="A0A3M6U838"/>
<keyword evidence="11" id="KW-1185">Reference proteome</keyword>
<feature type="transmembrane region" description="Helical" evidence="8">
    <location>
        <begin position="262"/>
        <end position="282"/>
    </location>
</feature>
<dbReference type="PANTHER" id="PTHR45695">
    <property type="entry name" value="LEUCOKININ RECEPTOR-RELATED"/>
    <property type="match status" value="1"/>
</dbReference>
<dbReference type="PRINTS" id="PR00237">
    <property type="entry name" value="GPCRRHODOPSN"/>
</dbReference>
<evidence type="ECO:0000313" key="11">
    <source>
        <dbReference type="Proteomes" id="UP000275408"/>
    </source>
</evidence>
<dbReference type="Pfam" id="PF00001">
    <property type="entry name" value="7tm_1"/>
    <property type="match status" value="1"/>
</dbReference>
<feature type="transmembrane region" description="Helical" evidence="8">
    <location>
        <begin position="174"/>
        <end position="198"/>
    </location>
</feature>
<dbReference type="OrthoDB" id="9046662at2759"/>
<keyword evidence="5 8" id="KW-0472">Membrane</keyword>
<evidence type="ECO:0000259" key="9">
    <source>
        <dbReference type="PROSITE" id="PS50262"/>
    </source>
</evidence>
<dbReference type="OMA" id="RERANMD"/>
<feature type="domain" description="G-protein coupled receptors family 1 profile" evidence="9">
    <location>
        <begin position="34"/>
        <end position="284"/>
    </location>
</feature>
<feature type="transmembrane region" description="Helical" evidence="8">
    <location>
        <begin position="294"/>
        <end position="311"/>
    </location>
</feature>
<sequence length="378" mass="43306">MSNSTIQPTASEVELEDKVKPAFYAVAFVLGLLGNFLVIIIVVARRNRRTANDIFILNLAISDLVYLFVCLPTNVYMMFADIQYDLYCRLIWPLMTVTVNLSIFTLTSMAVFRCYVILYPFKAEMRHRYVLLWIVGIWFLGLLLVLPLLLVTKPKLAEPQGCTEVWPSPQYRQAYTASLFVLQFMLPLTIIAVAYVRIGLDLVRQGRHQVPHHAAHQERRRENMQVIKTLATIVILFAICMLPAQLAWLLHDFAYEDNKSLVGFLFSFSPSLLYFHSCLNPIAYGTLTKHYRRGFIRFFSYVFCCGFISLLRRNSATSHLGLNKMCATWGKRKTDSSSSSEFCQRNNNTEVALLQEELLKDNGPENVSQGKLEKETVV</sequence>
<evidence type="ECO:0000256" key="7">
    <source>
        <dbReference type="ARBA" id="ARBA00023224"/>
    </source>
</evidence>
<feature type="transmembrane region" description="Helical" evidence="8">
    <location>
        <begin position="22"/>
        <end position="43"/>
    </location>
</feature>
<comment type="subcellular location">
    <subcellularLocation>
        <location evidence="1">Membrane</location>
        <topology evidence="1">Multi-pass membrane protein</topology>
    </subcellularLocation>
</comment>
<dbReference type="PROSITE" id="PS50262">
    <property type="entry name" value="G_PROTEIN_RECEP_F1_2"/>
    <property type="match status" value="1"/>
</dbReference>
<evidence type="ECO:0000256" key="6">
    <source>
        <dbReference type="ARBA" id="ARBA00023170"/>
    </source>
</evidence>
<evidence type="ECO:0000256" key="2">
    <source>
        <dbReference type="ARBA" id="ARBA00022692"/>
    </source>
</evidence>
<dbReference type="PRINTS" id="PR01559">
    <property type="entry name" value="DUFFYANTIGEN"/>
</dbReference>
<keyword evidence="6" id="KW-0675">Receptor</keyword>
<accession>A0A3M6U838</accession>
<evidence type="ECO:0000256" key="4">
    <source>
        <dbReference type="ARBA" id="ARBA00023040"/>
    </source>
</evidence>
<keyword evidence="4" id="KW-0297">G-protein coupled receptor</keyword>
<dbReference type="GO" id="GO:0004930">
    <property type="term" value="F:G protein-coupled receptor activity"/>
    <property type="evidence" value="ECO:0007669"/>
    <property type="project" value="UniProtKB-KW"/>
</dbReference>
<keyword evidence="7" id="KW-0807">Transducer</keyword>
<gene>
    <name evidence="10" type="ORF">pdam_00008595</name>
</gene>
<dbReference type="GO" id="GO:0005886">
    <property type="term" value="C:plasma membrane"/>
    <property type="evidence" value="ECO:0007669"/>
    <property type="project" value="TreeGrafter"/>
</dbReference>
<dbReference type="InterPro" id="IPR000276">
    <property type="entry name" value="GPCR_Rhodpsn"/>
</dbReference>
<dbReference type="PANTHER" id="PTHR45695:SF9">
    <property type="entry name" value="LEUCOKININ RECEPTOR"/>
    <property type="match status" value="1"/>
</dbReference>
<evidence type="ECO:0000256" key="8">
    <source>
        <dbReference type="SAM" id="Phobius"/>
    </source>
</evidence>
<dbReference type="Proteomes" id="UP000275408">
    <property type="component" value="Unassembled WGS sequence"/>
</dbReference>
<dbReference type="InterPro" id="IPR017452">
    <property type="entry name" value="GPCR_Rhodpsn_7TM"/>
</dbReference>
<keyword evidence="3 8" id="KW-1133">Transmembrane helix</keyword>
<feature type="transmembrane region" description="Helical" evidence="8">
    <location>
        <begin position="130"/>
        <end position="150"/>
    </location>
</feature>
<evidence type="ECO:0000256" key="3">
    <source>
        <dbReference type="ARBA" id="ARBA00022989"/>
    </source>
</evidence>
<evidence type="ECO:0000256" key="1">
    <source>
        <dbReference type="ARBA" id="ARBA00004141"/>
    </source>
</evidence>
<reference evidence="10 11" key="1">
    <citation type="journal article" date="2018" name="Sci. Rep.">
        <title>Comparative analysis of the Pocillopora damicornis genome highlights role of immune system in coral evolution.</title>
        <authorList>
            <person name="Cunning R."/>
            <person name="Bay R.A."/>
            <person name="Gillette P."/>
            <person name="Baker A.C."/>
            <person name="Traylor-Knowles N."/>
        </authorList>
    </citation>
    <scope>NUCLEOTIDE SEQUENCE [LARGE SCALE GENOMIC DNA]</scope>
    <source>
        <strain evidence="10">RSMAS</strain>
        <tissue evidence="10">Whole animal</tissue>
    </source>
</reference>
<dbReference type="STRING" id="46731.A0A3M6U838"/>
<name>A0A3M6U838_POCDA</name>
<proteinExistence type="predicted"/>
<feature type="transmembrane region" description="Helical" evidence="8">
    <location>
        <begin position="229"/>
        <end position="250"/>
    </location>
</feature>
<dbReference type="SMART" id="SM01381">
    <property type="entry name" value="7TM_GPCR_Srsx"/>
    <property type="match status" value="1"/>
</dbReference>
<dbReference type="Gene3D" id="1.20.1070.10">
    <property type="entry name" value="Rhodopsin 7-helix transmembrane proteins"/>
    <property type="match status" value="1"/>
</dbReference>
<evidence type="ECO:0000313" key="10">
    <source>
        <dbReference type="EMBL" id="RMX49746.1"/>
    </source>
</evidence>
<dbReference type="SUPFAM" id="SSF81321">
    <property type="entry name" value="Family A G protein-coupled receptor-like"/>
    <property type="match status" value="1"/>
</dbReference>
<evidence type="ECO:0000256" key="5">
    <source>
        <dbReference type="ARBA" id="ARBA00023136"/>
    </source>
</evidence>
<protein>
    <recommendedName>
        <fullName evidence="9">G-protein coupled receptors family 1 profile domain-containing protein</fullName>
    </recommendedName>
</protein>
<dbReference type="EMBL" id="RCHS01002064">
    <property type="protein sequence ID" value="RMX49746.1"/>
    <property type="molecule type" value="Genomic_DNA"/>
</dbReference>
<feature type="transmembrane region" description="Helical" evidence="8">
    <location>
        <begin position="55"/>
        <end position="79"/>
    </location>
</feature>